<evidence type="ECO:0000256" key="11">
    <source>
        <dbReference type="HAMAP-Rule" id="MF_03055"/>
    </source>
</evidence>
<evidence type="ECO:0000313" key="14">
    <source>
        <dbReference type="Proteomes" id="UP000030161"/>
    </source>
</evidence>
<reference evidence="13 14" key="1">
    <citation type="submission" date="2013-12" db="EMBL/GenBank/DDBJ databases">
        <title>The Genome Sequence of Candida albicans P78048.</title>
        <authorList>
            <consortium name="The Broad Institute Genome Sequencing Platform"/>
            <consortium name="The Broad Institute Genome Sequencing Center for Infectious Disease"/>
            <person name="Cuomo C."/>
            <person name="Bennett R."/>
            <person name="Hirakawa M."/>
            <person name="Noverr M."/>
            <person name="Mitchell A."/>
            <person name="Young S.K."/>
            <person name="Zeng Q."/>
            <person name="Gargeya S."/>
            <person name="Fitzgerald M."/>
            <person name="Abouelleil A."/>
            <person name="Alvarado L."/>
            <person name="Berlin A.M."/>
            <person name="Chapman S.B."/>
            <person name="Dewar J."/>
            <person name="Goldberg J."/>
            <person name="Griggs A."/>
            <person name="Gujja S."/>
            <person name="Hansen M."/>
            <person name="Howarth C."/>
            <person name="Imamovic A."/>
            <person name="Larimer J."/>
            <person name="McCowan C."/>
            <person name="Murphy C."/>
            <person name="Pearson M."/>
            <person name="Priest M."/>
            <person name="Roberts A."/>
            <person name="Saif S."/>
            <person name="Shea T."/>
            <person name="Sykes S."/>
            <person name="Wortman J."/>
            <person name="Nusbaum C."/>
            <person name="Birren B."/>
        </authorList>
    </citation>
    <scope>NUCLEOTIDE SEQUENCE [LARGE SCALE GENOMIC DNA]</scope>
    <source>
        <strain evidence="13 14">P78048</strain>
    </source>
</reference>
<evidence type="ECO:0000256" key="3">
    <source>
        <dbReference type="ARBA" id="ARBA00022555"/>
    </source>
</evidence>
<dbReference type="Gene3D" id="3.40.50.150">
    <property type="entry name" value="Vaccinia Virus protein VP39"/>
    <property type="match status" value="1"/>
</dbReference>
<dbReference type="AlphaFoldDB" id="A0AB34PPX8"/>
<evidence type="ECO:0000256" key="10">
    <source>
        <dbReference type="ARBA" id="ARBA00060552"/>
    </source>
</evidence>
<comment type="pathway">
    <text evidence="10 11">tRNA modification; N(7)-methylguanine-tRNA biosynthesis.</text>
</comment>
<evidence type="ECO:0000256" key="4">
    <source>
        <dbReference type="ARBA" id="ARBA00022603"/>
    </source>
</evidence>
<evidence type="ECO:0000256" key="2">
    <source>
        <dbReference type="ARBA" id="ARBA00004123"/>
    </source>
</evidence>
<feature type="binding site" evidence="11">
    <location>
        <begin position="203"/>
        <end position="204"/>
    </location>
    <ligand>
        <name>S-adenosyl-L-methionine</name>
        <dbReference type="ChEBI" id="CHEBI:59789"/>
    </ligand>
</feature>
<proteinExistence type="inferred from homology"/>
<dbReference type="PROSITE" id="PS51625">
    <property type="entry name" value="SAM_MT_TRMB"/>
    <property type="match status" value="1"/>
</dbReference>
<gene>
    <name evidence="11" type="primary">TRM8</name>
    <name evidence="13" type="ORF">MG3_03745</name>
</gene>
<comment type="similarity">
    <text evidence="11">Belongs to the class I-like SAM-binding methyltransferase superfamily. TrmB family.</text>
</comment>
<dbReference type="PANTHER" id="PTHR23417">
    <property type="entry name" value="3-DEOXY-D-MANNO-OCTULOSONIC-ACID TRANSFERASE/TRNA GUANINE-N 7 - -METHYLTRANSFERASE"/>
    <property type="match status" value="1"/>
</dbReference>
<comment type="subunit">
    <text evidence="11">Forms a complex with TRM82.</text>
</comment>
<organism evidence="13 14">
    <name type="scientific">Candida albicans P78048</name>
    <dbReference type="NCBI Taxonomy" id="1094989"/>
    <lineage>
        <taxon>Eukaryota</taxon>
        <taxon>Fungi</taxon>
        <taxon>Dikarya</taxon>
        <taxon>Ascomycota</taxon>
        <taxon>Saccharomycotina</taxon>
        <taxon>Pichiomycetes</taxon>
        <taxon>Debaryomycetaceae</taxon>
        <taxon>Candida/Lodderomyces clade</taxon>
        <taxon>Candida</taxon>
    </lineage>
</organism>
<keyword evidence="8 11" id="KW-0694">RNA-binding</keyword>
<comment type="function">
    <text evidence="11">Catalyzes the formation of N(7)-methylguanine at position 46 (m7G46) in tRNA.</text>
</comment>
<accession>A0AB34PPX8</accession>
<evidence type="ECO:0000313" key="13">
    <source>
        <dbReference type="EMBL" id="KGR08989.1"/>
    </source>
</evidence>
<dbReference type="GO" id="GO:0005634">
    <property type="term" value="C:nucleus"/>
    <property type="evidence" value="ECO:0007669"/>
    <property type="project" value="UniProtKB-SubCell"/>
</dbReference>
<keyword evidence="7 11" id="KW-0819">tRNA processing</keyword>
<dbReference type="InterPro" id="IPR003358">
    <property type="entry name" value="tRNA_(Gua-N-7)_MeTrfase_Trmb"/>
</dbReference>
<dbReference type="CDD" id="cd02440">
    <property type="entry name" value="AdoMet_MTases"/>
    <property type="match status" value="1"/>
</dbReference>
<feature type="compositionally biased region" description="Low complexity" evidence="12">
    <location>
        <begin position="60"/>
        <end position="74"/>
    </location>
</feature>
<dbReference type="SUPFAM" id="SSF53335">
    <property type="entry name" value="S-adenosyl-L-methionine-dependent methyltransferases"/>
    <property type="match status" value="1"/>
</dbReference>
<dbReference type="EMBL" id="AJIX01000027">
    <property type="protein sequence ID" value="KGR08989.1"/>
    <property type="molecule type" value="Genomic_DNA"/>
</dbReference>
<protein>
    <recommendedName>
        <fullName evidence="11">tRNA (guanine-N(7)-)-methyltransferase</fullName>
        <ecNumber evidence="11">2.1.1.33</ecNumber>
    </recommendedName>
    <alternativeName>
        <fullName evidence="11">Transfer RNA methyltransferase 8</fullName>
    </alternativeName>
    <alternativeName>
        <fullName evidence="11">tRNA (guanine(46)-N(7))-methyltransferase</fullName>
    </alternativeName>
    <alternativeName>
        <fullName evidence="11">tRNA(m7G46)-methyltransferase</fullName>
    </alternativeName>
</protein>
<feature type="binding site" evidence="11">
    <location>
        <begin position="149"/>
        <end position="150"/>
    </location>
    <ligand>
        <name>S-adenosyl-L-methionine</name>
        <dbReference type="ChEBI" id="CHEBI:59789"/>
    </ligand>
</feature>
<dbReference type="Pfam" id="PF02390">
    <property type="entry name" value="Methyltransf_4"/>
    <property type="match status" value="1"/>
</dbReference>
<evidence type="ECO:0000256" key="9">
    <source>
        <dbReference type="ARBA" id="ARBA00023242"/>
    </source>
</evidence>
<comment type="subcellular location">
    <subcellularLocation>
        <location evidence="2 11">Nucleus</location>
    </subcellularLocation>
</comment>
<feature type="binding site" evidence="11">
    <location>
        <position position="223"/>
    </location>
    <ligand>
        <name>S-adenosyl-L-methionine</name>
        <dbReference type="ChEBI" id="CHEBI:59789"/>
    </ligand>
</feature>
<keyword evidence="6 11" id="KW-0949">S-adenosyl-L-methionine</keyword>
<comment type="catalytic activity">
    <reaction evidence="1 11">
        <text>guanosine(46) in tRNA + S-adenosyl-L-methionine = N(7)-methylguanosine(46) in tRNA + S-adenosyl-L-homocysteine</text>
        <dbReference type="Rhea" id="RHEA:42708"/>
        <dbReference type="Rhea" id="RHEA-COMP:10188"/>
        <dbReference type="Rhea" id="RHEA-COMP:10189"/>
        <dbReference type="ChEBI" id="CHEBI:57856"/>
        <dbReference type="ChEBI" id="CHEBI:59789"/>
        <dbReference type="ChEBI" id="CHEBI:74269"/>
        <dbReference type="ChEBI" id="CHEBI:74480"/>
        <dbReference type="EC" id="2.1.1.33"/>
    </reaction>
</comment>
<keyword evidence="5 11" id="KW-0808">Transferase</keyword>
<evidence type="ECO:0000256" key="5">
    <source>
        <dbReference type="ARBA" id="ARBA00022679"/>
    </source>
</evidence>
<dbReference type="FunFam" id="3.40.50.150:FF:000060">
    <property type="entry name" value="tRNA (guanine-N(7)-)-methyltransferase"/>
    <property type="match status" value="1"/>
</dbReference>
<evidence type="ECO:0000256" key="8">
    <source>
        <dbReference type="ARBA" id="ARBA00022884"/>
    </source>
</evidence>
<evidence type="ECO:0000256" key="12">
    <source>
        <dbReference type="SAM" id="MobiDB-lite"/>
    </source>
</evidence>
<dbReference type="GO" id="GO:0008176">
    <property type="term" value="F:tRNA (guanine(46)-N7)-methyltransferase activity"/>
    <property type="evidence" value="ECO:0007669"/>
    <property type="project" value="UniProtKB-UniRule"/>
</dbReference>
<dbReference type="PANTHER" id="PTHR23417:SF16">
    <property type="entry name" value="TRNA (GUANINE-N(7)-)-METHYLTRANSFERASE"/>
    <property type="match status" value="1"/>
</dbReference>
<feature type="binding site" evidence="11">
    <location>
        <begin position="301"/>
        <end position="303"/>
    </location>
    <ligand>
        <name>S-adenosyl-L-methionine</name>
        <dbReference type="ChEBI" id="CHEBI:59789"/>
    </ligand>
</feature>
<sequence>MSEATDKQEQVSAETPLERDLKSKQQSIAATKRKQYRDDKSQIRKQARFEVSTTPEPEQSDSSVATTTSTTTITELPKKRYYRQRAHSNPFSDHRLEYPKSPESMDWSNLYPKQYDISKVEIADIGCGYGGLMIKLGPQFPKSLILGLEIRVQVTQYVEDRIIALRKNQEIINGKKKKESGGGTGDGDDNDYSYQNIAVLRGNAMKFLPNFFVKGQLSKMFFCFPDPHFKQRKHKARIITNTLLSEYAYVLREGGVVYTITDVEDLHNWMVKHLDEHPLFERLSKEWEDQDKCVEIMYNATEEGQKVTRNKGSKWVACYKRLPSPDDCE</sequence>
<dbReference type="Proteomes" id="UP000030161">
    <property type="component" value="Unassembled WGS sequence"/>
</dbReference>
<keyword evidence="9 11" id="KW-0539">Nucleus</keyword>
<dbReference type="GO" id="GO:0000049">
    <property type="term" value="F:tRNA binding"/>
    <property type="evidence" value="ECO:0007669"/>
    <property type="project" value="UniProtKB-UniRule"/>
</dbReference>
<dbReference type="EC" id="2.1.1.33" evidence="11"/>
<keyword evidence="3 11" id="KW-0820">tRNA-binding</keyword>
<dbReference type="InterPro" id="IPR029063">
    <property type="entry name" value="SAM-dependent_MTases_sf"/>
</dbReference>
<dbReference type="HAMAP" id="MF_03055">
    <property type="entry name" value="tRNA_methyltr_TrmB_euk"/>
    <property type="match status" value="1"/>
</dbReference>
<dbReference type="NCBIfam" id="TIGR00091">
    <property type="entry name" value="tRNA (guanosine(46)-N7)-methyltransferase TrmB"/>
    <property type="match status" value="1"/>
</dbReference>
<evidence type="ECO:0000256" key="1">
    <source>
        <dbReference type="ARBA" id="ARBA00000142"/>
    </source>
</evidence>
<evidence type="ECO:0000256" key="6">
    <source>
        <dbReference type="ARBA" id="ARBA00022691"/>
    </source>
</evidence>
<feature type="active site" evidence="11">
    <location>
        <position position="226"/>
    </location>
</feature>
<name>A0AB34PPX8_CANAX</name>
<dbReference type="InterPro" id="IPR025763">
    <property type="entry name" value="Trm8_euk"/>
</dbReference>
<keyword evidence="4 11" id="KW-0489">Methyltransferase</keyword>
<comment type="caution">
    <text evidence="13">The sequence shown here is derived from an EMBL/GenBank/DDBJ whole genome shotgun (WGS) entry which is preliminary data.</text>
</comment>
<feature type="binding site" evidence="11">
    <location>
        <position position="126"/>
    </location>
    <ligand>
        <name>S-adenosyl-L-methionine</name>
        <dbReference type="ChEBI" id="CHEBI:59789"/>
    </ligand>
</feature>
<feature type="region of interest" description="Disordered" evidence="12">
    <location>
        <begin position="1"/>
        <end position="101"/>
    </location>
</feature>
<evidence type="ECO:0000256" key="7">
    <source>
        <dbReference type="ARBA" id="ARBA00022694"/>
    </source>
</evidence>
<dbReference type="GO" id="GO:0106143">
    <property type="term" value="C:tRNA (m7G46) methyltransferase complex"/>
    <property type="evidence" value="ECO:0007669"/>
    <property type="project" value="UniProtKB-ARBA"/>
</dbReference>